<feature type="transmembrane region" description="Helical" evidence="1">
    <location>
        <begin position="99"/>
        <end position="123"/>
    </location>
</feature>
<keyword evidence="1" id="KW-0812">Transmembrane</keyword>
<evidence type="ECO:0000256" key="1">
    <source>
        <dbReference type="SAM" id="Phobius"/>
    </source>
</evidence>
<dbReference type="AlphaFoldDB" id="A0A8E0RR24"/>
<evidence type="ECO:0000313" key="3">
    <source>
        <dbReference type="Proteomes" id="UP000728185"/>
    </source>
</evidence>
<gene>
    <name evidence="2" type="ORF">FBUS_01285</name>
</gene>
<feature type="transmembrane region" description="Helical" evidence="1">
    <location>
        <begin position="56"/>
        <end position="79"/>
    </location>
</feature>
<reference evidence="2" key="1">
    <citation type="submission" date="2019-05" db="EMBL/GenBank/DDBJ databases">
        <title>Annotation for the trematode Fasciolopsis buski.</title>
        <authorList>
            <person name="Choi Y.-J."/>
        </authorList>
    </citation>
    <scope>NUCLEOTIDE SEQUENCE</scope>
    <source>
        <strain evidence="2">HT</strain>
        <tissue evidence="2">Whole worm</tissue>
    </source>
</reference>
<feature type="transmembrane region" description="Helical" evidence="1">
    <location>
        <begin position="135"/>
        <end position="152"/>
    </location>
</feature>
<proteinExistence type="predicted"/>
<dbReference type="EMBL" id="LUCM01008695">
    <property type="protein sequence ID" value="KAA0188067.1"/>
    <property type="molecule type" value="Genomic_DNA"/>
</dbReference>
<keyword evidence="3" id="KW-1185">Reference proteome</keyword>
<sequence length="334" mass="37757">MNTTSNGWIYEPVRIPLTTPVFFGLVAPLLIMGAMLNMITCYGVHCIQLESLLTRCLLYNECVFDMLVCSSAFYLFIPFGDQTIPGQQNVFTCYVIRNAFLMSFLRMLMNFNIVCLACDRFWAIVYYRTYKQRQMIYVVLSYSFIFFSATTVTLPTLFQVSFISGLCVAIIHYPVVHISKITNIIVAYAIPVSIVVITGLWASRALKKQNSASTQVTSINSVGKYGRTIDPSLIAVQNTLSAATFGFCFVFAFLAMVGTVMSVLSITNRLDFRFDSVSRMYFNCTCGLASSLIPVINLFTVPPLRRWYLESIRNIYARLTSAIHHIVNRCSKFI</sequence>
<organism evidence="2 3">
    <name type="scientific">Fasciolopsis buskii</name>
    <dbReference type="NCBI Taxonomy" id="27845"/>
    <lineage>
        <taxon>Eukaryota</taxon>
        <taxon>Metazoa</taxon>
        <taxon>Spiralia</taxon>
        <taxon>Lophotrochozoa</taxon>
        <taxon>Platyhelminthes</taxon>
        <taxon>Trematoda</taxon>
        <taxon>Digenea</taxon>
        <taxon>Plagiorchiida</taxon>
        <taxon>Echinostomata</taxon>
        <taxon>Echinostomatoidea</taxon>
        <taxon>Fasciolidae</taxon>
        <taxon>Fasciolopsis</taxon>
    </lineage>
</organism>
<protein>
    <recommendedName>
        <fullName evidence="4">G-protein coupled receptors family 1 profile domain-containing protein</fullName>
    </recommendedName>
</protein>
<keyword evidence="1" id="KW-0472">Membrane</keyword>
<comment type="caution">
    <text evidence="2">The sequence shown here is derived from an EMBL/GenBank/DDBJ whole genome shotgun (WGS) entry which is preliminary data.</text>
</comment>
<dbReference type="OrthoDB" id="6251375at2759"/>
<feature type="transmembrane region" description="Helical" evidence="1">
    <location>
        <begin position="280"/>
        <end position="299"/>
    </location>
</feature>
<dbReference type="Gene3D" id="1.20.1070.10">
    <property type="entry name" value="Rhodopsin 7-helix transmembrane proteins"/>
    <property type="match status" value="1"/>
</dbReference>
<feature type="transmembrane region" description="Helical" evidence="1">
    <location>
        <begin position="20"/>
        <end position="44"/>
    </location>
</feature>
<evidence type="ECO:0008006" key="4">
    <source>
        <dbReference type="Google" id="ProtNLM"/>
    </source>
</evidence>
<feature type="transmembrane region" description="Helical" evidence="1">
    <location>
        <begin position="183"/>
        <end position="202"/>
    </location>
</feature>
<feature type="transmembrane region" description="Helical" evidence="1">
    <location>
        <begin position="242"/>
        <end position="268"/>
    </location>
</feature>
<dbReference type="SUPFAM" id="SSF81321">
    <property type="entry name" value="Family A G protein-coupled receptor-like"/>
    <property type="match status" value="1"/>
</dbReference>
<accession>A0A8E0RR24</accession>
<keyword evidence="1" id="KW-1133">Transmembrane helix</keyword>
<evidence type="ECO:0000313" key="2">
    <source>
        <dbReference type="EMBL" id="KAA0188067.1"/>
    </source>
</evidence>
<dbReference type="Proteomes" id="UP000728185">
    <property type="component" value="Unassembled WGS sequence"/>
</dbReference>
<name>A0A8E0RR24_9TREM</name>